<feature type="compositionally biased region" description="Basic and acidic residues" evidence="1">
    <location>
        <begin position="374"/>
        <end position="384"/>
    </location>
</feature>
<protein>
    <submittedName>
        <fullName evidence="3">Uncharacterized protein</fullName>
    </submittedName>
</protein>
<dbReference type="Proteomes" id="UP000612055">
    <property type="component" value="Unassembled WGS sequence"/>
</dbReference>
<keyword evidence="2" id="KW-1133">Transmembrane helix</keyword>
<keyword evidence="2" id="KW-0812">Transmembrane</keyword>
<feature type="transmembrane region" description="Helical" evidence="2">
    <location>
        <begin position="35"/>
        <end position="57"/>
    </location>
</feature>
<feature type="transmembrane region" description="Helical" evidence="2">
    <location>
        <begin position="190"/>
        <end position="216"/>
    </location>
</feature>
<feature type="region of interest" description="Disordered" evidence="1">
    <location>
        <begin position="334"/>
        <end position="597"/>
    </location>
</feature>
<feature type="compositionally biased region" description="Gly residues" evidence="1">
    <location>
        <begin position="553"/>
        <end position="573"/>
    </location>
</feature>
<evidence type="ECO:0000256" key="1">
    <source>
        <dbReference type="SAM" id="MobiDB-lite"/>
    </source>
</evidence>
<organism evidence="3 4">
    <name type="scientific">Edaphochlamys debaryana</name>
    <dbReference type="NCBI Taxonomy" id="47281"/>
    <lineage>
        <taxon>Eukaryota</taxon>
        <taxon>Viridiplantae</taxon>
        <taxon>Chlorophyta</taxon>
        <taxon>core chlorophytes</taxon>
        <taxon>Chlorophyceae</taxon>
        <taxon>CS clade</taxon>
        <taxon>Chlamydomonadales</taxon>
        <taxon>Chlamydomonadales incertae sedis</taxon>
        <taxon>Edaphochlamys</taxon>
    </lineage>
</organism>
<name>A0A836C246_9CHLO</name>
<feature type="compositionally biased region" description="Low complexity" evidence="1">
    <location>
        <begin position="477"/>
        <end position="498"/>
    </location>
</feature>
<gene>
    <name evidence="3" type="ORF">HYH03_005294</name>
</gene>
<comment type="caution">
    <text evidence="3">The sequence shown here is derived from an EMBL/GenBank/DDBJ whole genome shotgun (WGS) entry which is preliminary data.</text>
</comment>
<keyword evidence="4" id="KW-1185">Reference proteome</keyword>
<dbReference type="AlphaFoldDB" id="A0A836C246"/>
<sequence>MEVHALGEHNARRRVRDVYASIDALSKLPLTWAKWASFILLASQLVLNVGSIIYAFAVRKDTAPGDYKWAHSSVVYSEMAVICCVLARTLFRLALLLRALIQEAWAEWLEPGGGYRYRLRVATQLRKFYRTLRYCNFSLLSFLPAMNPLNLLEYCRLLSQYVHNRTYRVVKRLEDYGAANARTRQNVATVVVLIVAAAKLGFQLALSALAVLAVFLKLLQLTFLGNMPLSAWQFTQTLAFVQFLNNMVSLDQSYTSKMKGKYEFIFCGMDAASSTEERRAKAFFEQLSIMLLREEAGSLLRALVVYSNLCSEEINLVFLEDAVDQEWMDKAQLARQQASVRKPKKQDDGLSPKASRRPNTGEGGPDVGSPQSRTDQRQPTRPCHDNGPQRPPRVQVHMAPASPPRASEPDPTDKRRPWHQRNRKPQQPQEQPPQPQPSQAQQHQAGPDPAWHVPNPPPSPMTAYHNPNPTYSGMDPAAAAAQRQQSAAGAHPAAAEAAGGYGRPHWPRPGNRWRPDLQPPPPAASTVAPDDHEGGFNPGHAQDPRLAHRPSSGAGGLNPLYGGGGGKSYGGGHAPPHRPSGSGWQLGPAGPQHGQPVVVLGRMEPASQALRARYTSALANMYDCEEE</sequence>
<accession>A0A836C246</accession>
<proteinExistence type="predicted"/>
<dbReference type="OrthoDB" id="538355at2759"/>
<evidence type="ECO:0000313" key="3">
    <source>
        <dbReference type="EMBL" id="KAG2496467.1"/>
    </source>
</evidence>
<keyword evidence="2" id="KW-0472">Membrane</keyword>
<reference evidence="3" key="1">
    <citation type="journal article" date="2020" name="bioRxiv">
        <title>Comparative genomics of Chlamydomonas.</title>
        <authorList>
            <person name="Craig R.J."/>
            <person name="Hasan A.R."/>
            <person name="Ness R.W."/>
            <person name="Keightley P.D."/>
        </authorList>
    </citation>
    <scope>NUCLEOTIDE SEQUENCE</scope>
    <source>
        <strain evidence="3">CCAP 11/70</strain>
    </source>
</reference>
<evidence type="ECO:0000313" key="4">
    <source>
        <dbReference type="Proteomes" id="UP000612055"/>
    </source>
</evidence>
<dbReference type="EMBL" id="JAEHOE010000018">
    <property type="protein sequence ID" value="KAG2496467.1"/>
    <property type="molecule type" value="Genomic_DNA"/>
</dbReference>
<evidence type="ECO:0000256" key="2">
    <source>
        <dbReference type="SAM" id="Phobius"/>
    </source>
</evidence>